<gene>
    <name evidence="1" type="primary">81</name>
    <name evidence="1" type="ORF">SEA_EASTWEST_81</name>
</gene>
<proteinExistence type="predicted"/>
<reference evidence="1" key="1">
    <citation type="submission" date="2021-10" db="EMBL/GenBank/DDBJ databases">
        <authorList>
            <person name="Valenzuela N."/>
            <person name="Pablo J."/>
            <person name="Strother B."/>
            <person name="Cravalho Y."/>
            <person name="Barto Z."/>
            <person name="Kane C."/>
            <person name="Chong R.A."/>
            <person name="Kawasaki K."/>
            <person name="Cruz S."/>
            <person name="Porter M.L."/>
            <person name="Pearce R."/>
            <person name="Hohenstein G."/>
            <person name="Li K."/>
            <person name="Kaniho J."/>
            <person name="Sadones M."/>
            <person name="Hamlin F."/>
            <person name="Daniels M."/>
            <person name="McKee K."/>
            <person name="Reed F."/>
            <person name="Donachie S."/>
            <person name="Bollivar D.W."/>
            <person name="Garlena R.A."/>
            <person name="Russell D.A."/>
            <person name="Jacobs-Sera D."/>
            <person name="Hatfull G.F."/>
        </authorList>
    </citation>
    <scope>NUCLEOTIDE SEQUENCE</scope>
</reference>
<organism evidence="1 2">
    <name type="scientific">Arthrobacter phage EastWest</name>
    <dbReference type="NCBI Taxonomy" id="2894292"/>
    <lineage>
        <taxon>Viruses</taxon>
        <taxon>Duplodnaviria</taxon>
        <taxon>Heunggongvirae</taxon>
        <taxon>Uroviricota</taxon>
        <taxon>Caudoviricetes</taxon>
        <taxon>Berryhillviridae</taxon>
        <taxon>Eastwestvirus</taxon>
        <taxon>Eastwestvirus eastwest</taxon>
    </lineage>
</organism>
<sequence>MNAQEKLAAQISIEQTAIKTVRPEIGWVFTGETYVDAKGRMWHEATANGQRVWARYNGERVVSEYDPIDIEHNTKHEGREATLEEVTATLAKEGMLTSFTYSGRSYELKRNDSEHVVVVHKLYDNGAVAYVRGFKGRDNRIALSIGNELDFFI</sequence>
<name>A0AAE9C985_9CAUD</name>
<dbReference type="Proteomes" id="UP000827897">
    <property type="component" value="Segment"/>
</dbReference>
<evidence type="ECO:0000313" key="2">
    <source>
        <dbReference type="Proteomes" id="UP000827897"/>
    </source>
</evidence>
<dbReference type="EMBL" id="OK999980">
    <property type="protein sequence ID" value="UGL61964.1"/>
    <property type="molecule type" value="Genomic_DNA"/>
</dbReference>
<keyword evidence="2" id="KW-1185">Reference proteome</keyword>
<accession>A0AAE9C985</accession>
<protein>
    <submittedName>
        <fullName evidence="1">Uncharacterized protein</fullName>
    </submittedName>
</protein>
<evidence type="ECO:0000313" key="1">
    <source>
        <dbReference type="EMBL" id="UGL61964.1"/>
    </source>
</evidence>